<dbReference type="InterPro" id="IPR003399">
    <property type="entry name" value="Mce/MlaD"/>
</dbReference>
<evidence type="ECO:0000313" key="4">
    <source>
        <dbReference type="Proteomes" id="UP000183053"/>
    </source>
</evidence>
<dbReference type="Proteomes" id="UP000183053">
    <property type="component" value="Unassembled WGS sequence"/>
</dbReference>
<dbReference type="InterPro" id="IPR052336">
    <property type="entry name" value="MlaD_Phospholipid_Transporter"/>
</dbReference>
<keyword evidence="1" id="KW-1133">Transmembrane helix</keyword>
<dbReference type="GO" id="GO:0005576">
    <property type="term" value="C:extracellular region"/>
    <property type="evidence" value="ECO:0007669"/>
    <property type="project" value="TreeGrafter"/>
</dbReference>
<dbReference type="Pfam" id="PF02470">
    <property type="entry name" value="MlaD"/>
    <property type="match status" value="1"/>
</dbReference>
<feature type="transmembrane region" description="Helical" evidence="1">
    <location>
        <begin position="23"/>
        <end position="45"/>
    </location>
</feature>
<accession>A0A1H1D6G3</accession>
<evidence type="ECO:0000256" key="1">
    <source>
        <dbReference type="SAM" id="Phobius"/>
    </source>
</evidence>
<gene>
    <name evidence="3" type="ORF">SAMN04489765_1541</name>
</gene>
<evidence type="ECO:0000313" key="3">
    <source>
        <dbReference type="EMBL" id="SDQ71436.1"/>
    </source>
</evidence>
<organism evidence="3 4">
    <name type="scientific">Tsukamurella pulmonis</name>
    <dbReference type="NCBI Taxonomy" id="47312"/>
    <lineage>
        <taxon>Bacteria</taxon>
        <taxon>Bacillati</taxon>
        <taxon>Actinomycetota</taxon>
        <taxon>Actinomycetes</taxon>
        <taxon>Mycobacteriales</taxon>
        <taxon>Tsukamurellaceae</taxon>
        <taxon>Tsukamurella</taxon>
    </lineage>
</organism>
<keyword evidence="1" id="KW-0812">Transmembrane</keyword>
<protein>
    <submittedName>
        <fullName evidence="3">Phospholipid/cholesterol/gamma-HCH transport system substrate-binding protein</fullName>
    </submittedName>
</protein>
<dbReference type="AlphaFoldDB" id="A0A1H1D6G3"/>
<feature type="domain" description="Mce/MlaD" evidence="2">
    <location>
        <begin position="50"/>
        <end position="124"/>
    </location>
</feature>
<dbReference type="RefSeq" id="WP_082756588.1">
    <property type="nucleotide sequence ID" value="NZ_FNLF01000002.1"/>
</dbReference>
<proteinExistence type="predicted"/>
<dbReference type="EMBL" id="FNLF01000002">
    <property type="protein sequence ID" value="SDQ71436.1"/>
    <property type="molecule type" value="Genomic_DNA"/>
</dbReference>
<dbReference type="PANTHER" id="PTHR33371">
    <property type="entry name" value="INTERMEMBRANE PHOSPHOLIPID TRANSPORT SYSTEM BINDING PROTEIN MLAD-RELATED"/>
    <property type="match status" value="1"/>
</dbReference>
<dbReference type="OrthoDB" id="4379218at2"/>
<keyword evidence="1" id="KW-0472">Membrane</keyword>
<dbReference type="STRING" id="47312.SAMN04489765_1541"/>
<keyword evidence="4" id="KW-1185">Reference proteome</keyword>
<evidence type="ECO:0000259" key="2">
    <source>
        <dbReference type="Pfam" id="PF02470"/>
    </source>
</evidence>
<dbReference type="PANTHER" id="PTHR33371:SF18">
    <property type="entry name" value="MCE-FAMILY PROTEIN MCE3C"/>
    <property type="match status" value="1"/>
</dbReference>
<reference evidence="4" key="1">
    <citation type="submission" date="2016-10" db="EMBL/GenBank/DDBJ databases">
        <authorList>
            <person name="Varghese N."/>
            <person name="Submissions S."/>
        </authorList>
    </citation>
    <scope>NUCLEOTIDE SEQUENCE [LARGE SCALE GENOMIC DNA]</scope>
    <source>
        <strain evidence="4">DSM 44142</strain>
    </source>
</reference>
<sequence length="339" mass="37372">MQRKVNLFNRPLPTAEQDRRNQLNWGIVGALIAVIILAVCGYLFVFQPGTKEYSADFKEAQAVRSGVDVRVAGISVGSISGVELLDDRVRVKFRVDKDIFLGDATTASMKMLTTVGGYYMALTPMGTTSLGDKPIPPERVNMPYSLLETFQQATPKVEKIKATPVRESMSQLNQALEDQPESIRNTVGTFNRMFDNILRQQDQAGDFVKVMSEYSTTVNKNGDLLLSLMRNMSVFFSAAEVNLAGFKSYLSNTTQLVQRLGPLLNVYLDDIDPLASRFDALVAKAREVVQQAEPAIADAKEMLKNLQKTIAPDGTIQLDQSEKTFLATNVCIPSPGVTC</sequence>
<name>A0A1H1D6G3_9ACTN</name>